<evidence type="ECO:0000313" key="2">
    <source>
        <dbReference type="Proteomes" id="UP000703269"/>
    </source>
</evidence>
<dbReference type="SUPFAM" id="SSF81383">
    <property type="entry name" value="F-box domain"/>
    <property type="match status" value="1"/>
</dbReference>
<gene>
    <name evidence="1" type="ORF">PsYK624_112770</name>
</gene>
<protein>
    <recommendedName>
        <fullName evidence="3">F-box domain-containing protein</fullName>
    </recommendedName>
</protein>
<evidence type="ECO:0008006" key="3">
    <source>
        <dbReference type="Google" id="ProtNLM"/>
    </source>
</evidence>
<comment type="caution">
    <text evidence="1">The sequence shown here is derived from an EMBL/GenBank/DDBJ whole genome shotgun (WGS) entry which is preliminary data.</text>
</comment>
<dbReference type="Proteomes" id="UP000703269">
    <property type="component" value="Unassembled WGS sequence"/>
</dbReference>
<organism evidence="1 2">
    <name type="scientific">Phanerochaete sordida</name>
    <dbReference type="NCBI Taxonomy" id="48140"/>
    <lineage>
        <taxon>Eukaryota</taxon>
        <taxon>Fungi</taxon>
        <taxon>Dikarya</taxon>
        <taxon>Basidiomycota</taxon>
        <taxon>Agaricomycotina</taxon>
        <taxon>Agaricomycetes</taxon>
        <taxon>Polyporales</taxon>
        <taxon>Phanerochaetaceae</taxon>
        <taxon>Phanerochaete</taxon>
    </lineage>
</organism>
<reference evidence="1 2" key="1">
    <citation type="submission" date="2021-08" db="EMBL/GenBank/DDBJ databases">
        <title>Draft Genome Sequence of Phanerochaete sordida strain YK-624.</title>
        <authorList>
            <person name="Mori T."/>
            <person name="Dohra H."/>
            <person name="Suzuki T."/>
            <person name="Kawagishi H."/>
            <person name="Hirai H."/>
        </authorList>
    </citation>
    <scope>NUCLEOTIDE SEQUENCE [LARGE SCALE GENOMIC DNA]</scope>
    <source>
        <strain evidence="1 2">YK-624</strain>
    </source>
</reference>
<dbReference type="OrthoDB" id="2977329at2759"/>
<sequence length="382" mass="42698">MASPHVITSQNVPGIEQLPQELVDRIVDQLGPDIRALKICALLSRRWHPRSSRNLSRRAWLHVRSSDDQAELMRSVDEQQAFLGKISCLSLAKIKFEPLHVVKALPRLRELNITDCDIPWDGPDAVRAWRAEPTTRTLSVLEMDSVHLILAHRLLLAFSAVDTLRIRLMGFSISLPDCLPSPRPHLVKKLEVTALARVPLQYLSATLDSSALKSLKVDIYHLRQFDHPAMVHDFVQAIGHGLCEYHHVVRAVPLPDMPATPRLSTFTGVKSVTLTVEIPVVSKQLQAVLAFVESLPVGLRSIKVVCRRSFDGEEALVWAMQAVRWTTLFQGLERCRQLSRLEIRAEPEGWAQDASPLAFSPAAQAVVLGALPETLRRIVAFA</sequence>
<keyword evidence="2" id="KW-1185">Reference proteome</keyword>
<dbReference type="AlphaFoldDB" id="A0A9P3LIF3"/>
<proteinExistence type="predicted"/>
<evidence type="ECO:0000313" key="1">
    <source>
        <dbReference type="EMBL" id="GJE95097.1"/>
    </source>
</evidence>
<dbReference type="EMBL" id="BPQB01000045">
    <property type="protein sequence ID" value="GJE95097.1"/>
    <property type="molecule type" value="Genomic_DNA"/>
</dbReference>
<accession>A0A9P3LIF3</accession>
<name>A0A9P3LIF3_9APHY</name>
<dbReference type="InterPro" id="IPR036047">
    <property type="entry name" value="F-box-like_dom_sf"/>
</dbReference>